<reference evidence="7 8" key="1">
    <citation type="submission" date="2018-01" db="EMBL/GenBank/DDBJ databases">
        <title>The complete genome sequence of Chromatium okenii LaCa, a purple sulfur bacterium with a turbulent life.</title>
        <authorList>
            <person name="Luedin S.M."/>
            <person name="Liechti N."/>
            <person name="Storelli N."/>
            <person name="Danza F."/>
            <person name="Wittwer M."/>
            <person name="Pothier J.F."/>
            <person name="Tonolla M.A."/>
        </authorList>
    </citation>
    <scope>NUCLEOTIDE SEQUENCE [LARGE SCALE GENOMIC DNA]</scope>
    <source>
        <strain evidence="7 8">LaCa</strain>
    </source>
</reference>
<evidence type="ECO:0000313" key="7">
    <source>
        <dbReference type="EMBL" id="PQJ96353.1"/>
    </source>
</evidence>
<evidence type="ECO:0000313" key="8">
    <source>
        <dbReference type="Proteomes" id="UP000239936"/>
    </source>
</evidence>
<name>A0A2S7XS27_9GAMM</name>
<organism evidence="7 8">
    <name type="scientific">Chromatium okenii</name>
    <dbReference type="NCBI Taxonomy" id="61644"/>
    <lineage>
        <taxon>Bacteria</taxon>
        <taxon>Pseudomonadati</taxon>
        <taxon>Pseudomonadota</taxon>
        <taxon>Gammaproteobacteria</taxon>
        <taxon>Chromatiales</taxon>
        <taxon>Chromatiaceae</taxon>
        <taxon>Chromatium</taxon>
    </lineage>
</organism>
<dbReference type="Proteomes" id="UP000239936">
    <property type="component" value="Unassembled WGS sequence"/>
</dbReference>
<accession>A0A2S7XS27</accession>
<evidence type="ECO:0000256" key="3">
    <source>
        <dbReference type="ARBA" id="ARBA00022553"/>
    </source>
</evidence>
<dbReference type="Pfam" id="PF02518">
    <property type="entry name" value="HATPase_c"/>
    <property type="match status" value="1"/>
</dbReference>
<dbReference type="InterPro" id="IPR004358">
    <property type="entry name" value="Sig_transdc_His_kin-like_C"/>
</dbReference>
<evidence type="ECO:0000256" key="4">
    <source>
        <dbReference type="ARBA" id="ARBA00022679"/>
    </source>
</evidence>
<dbReference type="PANTHER" id="PTHR42878">
    <property type="entry name" value="TWO-COMPONENT HISTIDINE KINASE"/>
    <property type="match status" value="1"/>
</dbReference>
<dbReference type="SMART" id="SM00387">
    <property type="entry name" value="HATPase_c"/>
    <property type="match status" value="1"/>
</dbReference>
<dbReference type="EMBL" id="PPGH01000035">
    <property type="protein sequence ID" value="PQJ96353.1"/>
    <property type="molecule type" value="Genomic_DNA"/>
</dbReference>
<comment type="catalytic activity">
    <reaction evidence="1">
        <text>ATP + protein L-histidine = ADP + protein N-phospho-L-histidine.</text>
        <dbReference type="EC" id="2.7.13.3"/>
    </reaction>
</comment>
<comment type="caution">
    <text evidence="7">The sequence shown here is derived from an EMBL/GenBank/DDBJ whole genome shotgun (WGS) entry which is preliminary data.</text>
</comment>
<dbReference type="InterPro" id="IPR036890">
    <property type="entry name" value="HATPase_C_sf"/>
</dbReference>
<dbReference type="Gene3D" id="3.30.565.10">
    <property type="entry name" value="Histidine kinase-like ATPase, C-terminal domain"/>
    <property type="match status" value="1"/>
</dbReference>
<sequence>MAELENAVKDLENFSYSVSHDLRAPLRAIDGFVAILMEEYAPLLDAEGLRLFAVVSTNAKKMEQLINDILALSRAGRLELEPTQIEMTALVFEVWDALIEQQHERPIVFECAPLPAIYGDARALRQVWQNLLGNALKFSAGCNPARIAVTAQREGNMIRYCVTDNGAGFDPAYRDKLFGLFLRLHGMDEFEGTGVGLAIVKRFIQKHHGEVTGIGEVGKGATFCFTLPMT</sequence>
<dbReference type="RefSeq" id="WP_105073978.1">
    <property type="nucleotide sequence ID" value="NZ_PPGH01000035.1"/>
</dbReference>
<dbReference type="AlphaFoldDB" id="A0A2S7XS27"/>
<dbReference type="Pfam" id="PF00512">
    <property type="entry name" value="HisKA"/>
    <property type="match status" value="1"/>
</dbReference>
<gene>
    <name evidence="7" type="ORF">CXB77_11535</name>
</gene>
<dbReference type="CDD" id="cd00082">
    <property type="entry name" value="HisKA"/>
    <property type="match status" value="1"/>
</dbReference>
<dbReference type="PANTHER" id="PTHR42878:SF15">
    <property type="entry name" value="BACTERIOPHYTOCHROME"/>
    <property type="match status" value="1"/>
</dbReference>
<dbReference type="InterPro" id="IPR003661">
    <property type="entry name" value="HisK_dim/P_dom"/>
</dbReference>
<evidence type="ECO:0000256" key="1">
    <source>
        <dbReference type="ARBA" id="ARBA00000085"/>
    </source>
</evidence>
<dbReference type="PRINTS" id="PR00344">
    <property type="entry name" value="BCTRLSENSOR"/>
</dbReference>
<keyword evidence="4" id="KW-0808">Transferase</keyword>
<dbReference type="GO" id="GO:0005886">
    <property type="term" value="C:plasma membrane"/>
    <property type="evidence" value="ECO:0007669"/>
    <property type="project" value="UniProtKB-ARBA"/>
</dbReference>
<dbReference type="InterPro" id="IPR036097">
    <property type="entry name" value="HisK_dim/P_sf"/>
</dbReference>
<dbReference type="SUPFAM" id="SSF55874">
    <property type="entry name" value="ATPase domain of HSP90 chaperone/DNA topoisomerase II/histidine kinase"/>
    <property type="match status" value="1"/>
</dbReference>
<evidence type="ECO:0000256" key="2">
    <source>
        <dbReference type="ARBA" id="ARBA00012438"/>
    </source>
</evidence>
<dbReference type="GO" id="GO:0000156">
    <property type="term" value="F:phosphorelay response regulator activity"/>
    <property type="evidence" value="ECO:0007669"/>
    <property type="project" value="TreeGrafter"/>
</dbReference>
<dbReference type="SMART" id="SM00388">
    <property type="entry name" value="HisKA"/>
    <property type="match status" value="1"/>
</dbReference>
<dbReference type="InterPro" id="IPR005467">
    <property type="entry name" value="His_kinase_dom"/>
</dbReference>
<dbReference type="InterPro" id="IPR003594">
    <property type="entry name" value="HATPase_dom"/>
</dbReference>
<dbReference type="OrthoDB" id="7051794at2"/>
<dbReference type="Gene3D" id="1.10.287.130">
    <property type="match status" value="1"/>
</dbReference>
<proteinExistence type="predicted"/>
<dbReference type="SUPFAM" id="SSF47384">
    <property type="entry name" value="Homodimeric domain of signal transducing histidine kinase"/>
    <property type="match status" value="1"/>
</dbReference>
<dbReference type="GO" id="GO:0007234">
    <property type="term" value="P:osmosensory signaling via phosphorelay pathway"/>
    <property type="evidence" value="ECO:0007669"/>
    <property type="project" value="TreeGrafter"/>
</dbReference>
<keyword evidence="8" id="KW-1185">Reference proteome</keyword>
<protein>
    <recommendedName>
        <fullName evidence="2">histidine kinase</fullName>
        <ecNumber evidence="2">2.7.13.3</ecNumber>
    </recommendedName>
</protein>
<dbReference type="EC" id="2.7.13.3" evidence="2"/>
<keyword evidence="5 7" id="KW-0418">Kinase</keyword>
<feature type="domain" description="Histidine kinase" evidence="6">
    <location>
        <begin position="17"/>
        <end position="230"/>
    </location>
</feature>
<dbReference type="PROSITE" id="PS50109">
    <property type="entry name" value="HIS_KIN"/>
    <property type="match status" value="1"/>
</dbReference>
<dbReference type="FunFam" id="3.30.565.10:FF:000006">
    <property type="entry name" value="Sensor histidine kinase WalK"/>
    <property type="match status" value="1"/>
</dbReference>
<evidence type="ECO:0000259" key="6">
    <source>
        <dbReference type="PROSITE" id="PS50109"/>
    </source>
</evidence>
<dbReference type="GO" id="GO:0000155">
    <property type="term" value="F:phosphorelay sensor kinase activity"/>
    <property type="evidence" value="ECO:0007669"/>
    <property type="project" value="InterPro"/>
</dbReference>
<dbReference type="InterPro" id="IPR050351">
    <property type="entry name" value="BphY/WalK/GraS-like"/>
</dbReference>
<keyword evidence="3" id="KW-0597">Phosphoprotein</keyword>
<dbReference type="GO" id="GO:0030295">
    <property type="term" value="F:protein kinase activator activity"/>
    <property type="evidence" value="ECO:0007669"/>
    <property type="project" value="TreeGrafter"/>
</dbReference>
<evidence type="ECO:0000256" key="5">
    <source>
        <dbReference type="ARBA" id="ARBA00022777"/>
    </source>
</evidence>